<evidence type="ECO:0000256" key="7">
    <source>
        <dbReference type="ARBA" id="ARBA00022833"/>
    </source>
</evidence>
<accession>A0ABR9KP72</accession>
<evidence type="ECO:0000256" key="5">
    <source>
        <dbReference type="ARBA" id="ARBA00022729"/>
    </source>
</evidence>
<reference evidence="11 12" key="1">
    <citation type="submission" date="2020-10" db="EMBL/GenBank/DDBJ databases">
        <title>Sequencing the genomes of 1000 actinobacteria strains.</title>
        <authorList>
            <person name="Klenk H.-P."/>
        </authorList>
    </citation>
    <scope>NUCLEOTIDE SEQUENCE [LARGE SCALE GENOMIC DNA]</scope>
    <source>
        <strain evidence="11 12">DSM 43748</strain>
    </source>
</reference>
<evidence type="ECO:0000256" key="3">
    <source>
        <dbReference type="ARBA" id="ARBA00022670"/>
    </source>
</evidence>
<comment type="similarity">
    <text evidence="1">Belongs to the peptidase M28 family. M28A subfamily.</text>
</comment>
<dbReference type="Proteomes" id="UP000661607">
    <property type="component" value="Unassembled WGS sequence"/>
</dbReference>
<dbReference type="Gene3D" id="3.50.30.30">
    <property type="match status" value="1"/>
</dbReference>
<protein>
    <submittedName>
        <fullName evidence="11">Zn-dependent M28 family amino/carboxypeptidase</fullName>
    </submittedName>
</protein>
<keyword evidence="3" id="KW-0645">Protease</keyword>
<keyword evidence="5 8" id="KW-0732">Signal</keyword>
<dbReference type="InterPro" id="IPR041756">
    <property type="entry name" value="M28_SGAP-like"/>
</dbReference>
<keyword evidence="2" id="KW-0031">Aminopeptidase</keyword>
<dbReference type="InterPro" id="IPR046450">
    <property type="entry name" value="PA_dom_sf"/>
</dbReference>
<evidence type="ECO:0000313" key="12">
    <source>
        <dbReference type="Proteomes" id="UP000661607"/>
    </source>
</evidence>
<dbReference type="Pfam" id="PF04389">
    <property type="entry name" value="Peptidase_M28"/>
    <property type="match status" value="1"/>
</dbReference>
<evidence type="ECO:0000313" key="11">
    <source>
        <dbReference type="EMBL" id="MBE1563815.1"/>
    </source>
</evidence>
<dbReference type="EMBL" id="JADBEF010000001">
    <property type="protein sequence ID" value="MBE1563815.1"/>
    <property type="molecule type" value="Genomic_DNA"/>
</dbReference>
<feature type="chain" id="PRO_5047446019" evidence="8">
    <location>
        <begin position="20"/>
        <end position="435"/>
    </location>
</feature>
<dbReference type="InterPro" id="IPR007484">
    <property type="entry name" value="Peptidase_M28"/>
</dbReference>
<dbReference type="SUPFAM" id="SSF53187">
    <property type="entry name" value="Zn-dependent exopeptidases"/>
    <property type="match status" value="1"/>
</dbReference>
<feature type="signal peptide" evidence="8">
    <location>
        <begin position="1"/>
        <end position="19"/>
    </location>
</feature>
<evidence type="ECO:0000259" key="9">
    <source>
        <dbReference type="Pfam" id="PF02225"/>
    </source>
</evidence>
<feature type="domain" description="Peptidase M28" evidence="10">
    <location>
        <begin position="211"/>
        <end position="427"/>
    </location>
</feature>
<gene>
    <name evidence="11" type="ORF">H4W81_006594</name>
</gene>
<dbReference type="CDD" id="cd03876">
    <property type="entry name" value="M28_SGAP_like"/>
    <property type="match status" value="1"/>
</dbReference>
<dbReference type="InterPro" id="IPR003137">
    <property type="entry name" value="PA_domain"/>
</dbReference>
<keyword evidence="12" id="KW-1185">Reference proteome</keyword>
<keyword evidence="4" id="KW-0479">Metal-binding</keyword>
<evidence type="ECO:0000256" key="8">
    <source>
        <dbReference type="SAM" id="SignalP"/>
    </source>
</evidence>
<dbReference type="PANTHER" id="PTHR12147">
    <property type="entry name" value="METALLOPEPTIDASE M28 FAMILY MEMBER"/>
    <property type="match status" value="1"/>
</dbReference>
<keyword evidence="6" id="KW-0378">Hydrolase</keyword>
<name>A0ABR9KP72_9ACTN</name>
<proteinExistence type="inferred from homology"/>
<evidence type="ECO:0000256" key="4">
    <source>
        <dbReference type="ARBA" id="ARBA00022723"/>
    </source>
</evidence>
<dbReference type="SUPFAM" id="SSF52025">
    <property type="entry name" value="PA domain"/>
    <property type="match status" value="1"/>
</dbReference>
<dbReference type="Pfam" id="PF02225">
    <property type="entry name" value="PA"/>
    <property type="match status" value="1"/>
</dbReference>
<keyword evidence="7" id="KW-0862">Zinc</keyword>
<comment type="caution">
    <text evidence="11">The sequence shown here is derived from an EMBL/GenBank/DDBJ whole genome shotgun (WGS) entry which is preliminary data.</text>
</comment>
<dbReference type="RefSeq" id="WP_192778315.1">
    <property type="nucleotide sequence ID" value="NZ_BAAASY010000024.1"/>
</dbReference>
<dbReference type="InterPro" id="IPR045175">
    <property type="entry name" value="M28_fam"/>
</dbReference>
<organism evidence="11 12">
    <name type="scientific">Nonomuraea africana</name>
    <dbReference type="NCBI Taxonomy" id="46171"/>
    <lineage>
        <taxon>Bacteria</taxon>
        <taxon>Bacillati</taxon>
        <taxon>Actinomycetota</taxon>
        <taxon>Actinomycetes</taxon>
        <taxon>Streptosporangiales</taxon>
        <taxon>Streptosporangiaceae</taxon>
        <taxon>Nonomuraea</taxon>
    </lineage>
</organism>
<evidence type="ECO:0000259" key="10">
    <source>
        <dbReference type="Pfam" id="PF04389"/>
    </source>
</evidence>
<sequence length="435" mass="45366">MITHLLVTLALAAPGGTLADDVKLDDMLAHLQAFQAIADAHGGNRAAGTPGYDASADYVAARLMEAGYTVELQPFRFVAYRQLAPAVLRVHGTDLGKVSTLVNSGAGEVTAQPRRVGAGCADTDFAGFEPGGVAVVDRGRCTFETKAARASTAGAKALIVVNQGGAFDGNAGAPQPIPVVGVDSEQGAAVSKARQVTVVTRTETQRWLTRNVIAQTATGATDDVVMVGAHLDSVEAGPGINDNGSGSAAVLEIALRMATRRPDRAVRFVWWGAEELGLLGSRHYVATLPPEERAKIGMYINVDMVASPNHTFAIYDGDDSDQVGQGPGPEGSARIERAFQDFFTARGLPYTGSDFTGRSDYGPFIAAGIPAGGLFTGAEALKTEAQATMFGGTAGAPLDDCYHKACDDLKNINTHALDVSADAVATVITTFAWRR</sequence>
<evidence type="ECO:0000256" key="2">
    <source>
        <dbReference type="ARBA" id="ARBA00022438"/>
    </source>
</evidence>
<feature type="domain" description="PA" evidence="9">
    <location>
        <begin position="116"/>
        <end position="189"/>
    </location>
</feature>
<dbReference type="Gene3D" id="3.40.630.10">
    <property type="entry name" value="Zn peptidases"/>
    <property type="match status" value="1"/>
</dbReference>
<evidence type="ECO:0000256" key="1">
    <source>
        <dbReference type="ARBA" id="ARBA00005957"/>
    </source>
</evidence>
<dbReference type="PANTHER" id="PTHR12147:SF26">
    <property type="entry name" value="PEPTIDASE M28 DOMAIN-CONTAINING PROTEIN"/>
    <property type="match status" value="1"/>
</dbReference>
<evidence type="ECO:0000256" key="6">
    <source>
        <dbReference type="ARBA" id="ARBA00022801"/>
    </source>
</evidence>